<dbReference type="EnsemblPlants" id="LPERR06G21140.1">
    <property type="protein sequence ID" value="LPERR06G21140.1"/>
    <property type="gene ID" value="LPERR06G21140"/>
</dbReference>
<evidence type="ECO:0000313" key="1">
    <source>
        <dbReference type="EnsemblPlants" id="LPERR06G21140.1"/>
    </source>
</evidence>
<evidence type="ECO:0008006" key="3">
    <source>
        <dbReference type="Google" id="ProtNLM"/>
    </source>
</evidence>
<dbReference type="AlphaFoldDB" id="A0A0D9WTF7"/>
<reference evidence="2" key="2">
    <citation type="submission" date="2013-12" db="EMBL/GenBank/DDBJ databases">
        <authorList>
            <person name="Yu Y."/>
            <person name="Lee S."/>
            <person name="de Baynast K."/>
            <person name="Wissotski M."/>
            <person name="Liu L."/>
            <person name="Talag J."/>
            <person name="Goicoechea J."/>
            <person name="Angelova A."/>
            <person name="Jetty R."/>
            <person name="Kudrna D."/>
            <person name="Golser W."/>
            <person name="Rivera L."/>
            <person name="Zhang J."/>
            <person name="Wing R."/>
        </authorList>
    </citation>
    <scope>NUCLEOTIDE SEQUENCE</scope>
</reference>
<organism evidence="1 2">
    <name type="scientific">Leersia perrieri</name>
    <dbReference type="NCBI Taxonomy" id="77586"/>
    <lineage>
        <taxon>Eukaryota</taxon>
        <taxon>Viridiplantae</taxon>
        <taxon>Streptophyta</taxon>
        <taxon>Embryophyta</taxon>
        <taxon>Tracheophyta</taxon>
        <taxon>Spermatophyta</taxon>
        <taxon>Magnoliopsida</taxon>
        <taxon>Liliopsida</taxon>
        <taxon>Poales</taxon>
        <taxon>Poaceae</taxon>
        <taxon>BOP clade</taxon>
        <taxon>Oryzoideae</taxon>
        <taxon>Oryzeae</taxon>
        <taxon>Oryzinae</taxon>
        <taxon>Leersia</taxon>
    </lineage>
</organism>
<protein>
    <recommendedName>
        <fullName evidence="3">RNase H type-1 domain-containing protein</fullName>
    </recommendedName>
</protein>
<evidence type="ECO:0000313" key="2">
    <source>
        <dbReference type="Proteomes" id="UP000032180"/>
    </source>
</evidence>
<reference evidence="1" key="3">
    <citation type="submission" date="2015-04" db="UniProtKB">
        <authorList>
            <consortium name="EnsemblPlants"/>
        </authorList>
    </citation>
    <scope>IDENTIFICATION</scope>
</reference>
<sequence length="107" mass="11990">MLSSVEEMDCSGIVILLFSKEIGRPGLAHALEAEPLASVKGLEYVLPWMMLSSVEETNCSDIVILLLSKEMDRSSLAWVLVVENIEIILQKVHRSQNRINHELANML</sequence>
<dbReference type="Gramene" id="LPERR06G21140.1">
    <property type="protein sequence ID" value="LPERR06G21140.1"/>
    <property type="gene ID" value="LPERR06G21140"/>
</dbReference>
<reference evidence="1 2" key="1">
    <citation type="submission" date="2012-08" db="EMBL/GenBank/DDBJ databases">
        <title>Oryza genome evolution.</title>
        <authorList>
            <person name="Wing R.A."/>
        </authorList>
    </citation>
    <scope>NUCLEOTIDE SEQUENCE</scope>
</reference>
<dbReference type="Proteomes" id="UP000032180">
    <property type="component" value="Chromosome 6"/>
</dbReference>
<keyword evidence="2" id="KW-1185">Reference proteome</keyword>
<accession>A0A0D9WTF7</accession>
<name>A0A0D9WTF7_9ORYZ</name>
<dbReference type="HOGENOM" id="CLU_2213730_0_0_1"/>
<proteinExistence type="predicted"/>